<evidence type="ECO:0000256" key="3">
    <source>
        <dbReference type="SAM" id="Phobius"/>
    </source>
</evidence>
<keyword evidence="3" id="KW-1133">Transmembrane helix</keyword>
<dbReference type="InterPro" id="IPR007712">
    <property type="entry name" value="RelE/ParE_toxin"/>
</dbReference>
<accession>A0A6M0CF42</accession>
<dbReference type="RefSeq" id="WP_164029720.1">
    <property type="nucleotide sequence ID" value="NZ_JAABOQ010000002.1"/>
</dbReference>
<keyword evidence="3" id="KW-0812">Transmembrane</keyword>
<protein>
    <recommendedName>
        <fullName evidence="2">Toxin</fullName>
    </recommendedName>
</protein>
<dbReference type="InterPro" id="IPR028344">
    <property type="entry name" value="ParE1/4"/>
</dbReference>
<dbReference type="AlphaFoldDB" id="A0A6M0CF42"/>
<feature type="transmembrane region" description="Helical" evidence="3">
    <location>
        <begin position="73"/>
        <end position="95"/>
    </location>
</feature>
<keyword evidence="5" id="KW-1185">Reference proteome</keyword>
<evidence type="ECO:0000256" key="2">
    <source>
        <dbReference type="PIRNR" id="PIRNR029218"/>
    </source>
</evidence>
<gene>
    <name evidence="4" type="ORF">GWK10_04450</name>
</gene>
<sequence>MPESKYIISVRAKTDIKAIAKYTIHQFGERQSLKYAVGLKTALENLAINPDLGKRYVAVKNKMLFRYRYKSHVIFYYTIEEGIFIVRVLGGMMNFSKHLK</sequence>
<proteinExistence type="inferred from homology"/>
<comment type="caution">
    <text evidence="4">The sequence shown here is derived from an EMBL/GenBank/DDBJ whole genome shotgun (WGS) entry which is preliminary data.</text>
</comment>
<evidence type="ECO:0000313" key="5">
    <source>
        <dbReference type="Proteomes" id="UP000474296"/>
    </source>
</evidence>
<organism evidence="4 5">
    <name type="scientific">Spongiivirga citrea</name>
    <dbReference type="NCBI Taxonomy" id="1481457"/>
    <lineage>
        <taxon>Bacteria</taxon>
        <taxon>Pseudomonadati</taxon>
        <taxon>Bacteroidota</taxon>
        <taxon>Flavobacteriia</taxon>
        <taxon>Flavobacteriales</taxon>
        <taxon>Flavobacteriaceae</taxon>
        <taxon>Spongiivirga</taxon>
    </lineage>
</organism>
<dbReference type="Proteomes" id="UP000474296">
    <property type="component" value="Unassembled WGS sequence"/>
</dbReference>
<dbReference type="InterPro" id="IPR035093">
    <property type="entry name" value="RelE/ParE_toxin_dom_sf"/>
</dbReference>
<dbReference type="Gene3D" id="3.30.2310.20">
    <property type="entry name" value="RelE-like"/>
    <property type="match status" value="1"/>
</dbReference>
<evidence type="ECO:0000256" key="1">
    <source>
        <dbReference type="ARBA" id="ARBA00022649"/>
    </source>
</evidence>
<comment type="similarity">
    <text evidence="2">Belongs to the RelE toxin family.</text>
</comment>
<keyword evidence="1" id="KW-1277">Toxin-antitoxin system</keyword>
<keyword evidence="3" id="KW-0472">Membrane</keyword>
<dbReference type="Pfam" id="PF05016">
    <property type="entry name" value="ParE_toxin"/>
    <property type="match status" value="1"/>
</dbReference>
<evidence type="ECO:0000313" key="4">
    <source>
        <dbReference type="EMBL" id="NER16446.1"/>
    </source>
</evidence>
<dbReference type="EMBL" id="JAABOQ010000002">
    <property type="protein sequence ID" value="NER16446.1"/>
    <property type="molecule type" value="Genomic_DNA"/>
</dbReference>
<dbReference type="PIRSF" id="PIRSF029218">
    <property type="entry name" value="ParE"/>
    <property type="match status" value="1"/>
</dbReference>
<reference evidence="4 5" key="1">
    <citation type="submission" date="2020-01" db="EMBL/GenBank/DDBJ databases">
        <title>Spongiivirga citrea KCTC 32990T.</title>
        <authorList>
            <person name="Wang G."/>
        </authorList>
    </citation>
    <scope>NUCLEOTIDE SEQUENCE [LARGE SCALE GENOMIC DNA]</scope>
    <source>
        <strain evidence="4 5">KCTC 32990</strain>
    </source>
</reference>
<name>A0A6M0CF42_9FLAO</name>